<keyword evidence="6" id="KW-0406">Ion transport</keyword>
<dbReference type="GO" id="GO:1902600">
    <property type="term" value="P:proton transmembrane transport"/>
    <property type="evidence" value="ECO:0007669"/>
    <property type="project" value="InterPro"/>
</dbReference>
<evidence type="ECO:0000256" key="7">
    <source>
        <dbReference type="ARBA" id="ARBA00023136"/>
    </source>
</evidence>
<reference evidence="10 11" key="1">
    <citation type="submission" date="2017-04" db="EMBL/GenBank/DDBJ databases">
        <authorList>
            <person name="Afonso C.L."/>
            <person name="Miller P.J."/>
            <person name="Scott M.A."/>
            <person name="Spackman E."/>
            <person name="Goraichik I."/>
            <person name="Dimitrov K.M."/>
            <person name="Suarez D.L."/>
            <person name="Swayne D.E."/>
        </authorList>
    </citation>
    <scope>NUCLEOTIDE SEQUENCE [LARGE SCALE GENOMIC DNA]</scope>
    <source>
        <strain evidence="10 11">DSM 43828</strain>
    </source>
</reference>
<dbReference type="GO" id="GO:0015297">
    <property type="term" value="F:antiporter activity"/>
    <property type="evidence" value="ECO:0007669"/>
    <property type="project" value="UniProtKB-KW"/>
</dbReference>
<dbReference type="OrthoDB" id="4174405at2"/>
<protein>
    <submittedName>
        <fullName evidence="10">NhaP-type Na+/H+ or K+/H+ antiporter</fullName>
    </submittedName>
</protein>
<evidence type="ECO:0000256" key="4">
    <source>
        <dbReference type="ARBA" id="ARBA00022692"/>
    </source>
</evidence>
<dbReference type="EMBL" id="FWXV01000008">
    <property type="protein sequence ID" value="SMD22569.1"/>
    <property type="molecule type" value="Genomic_DNA"/>
</dbReference>
<dbReference type="AlphaFoldDB" id="A0A1W2FKR6"/>
<name>A0A1W2FKR6_KIBAR</name>
<accession>A0A1W2FKR6</accession>
<evidence type="ECO:0000256" key="1">
    <source>
        <dbReference type="ARBA" id="ARBA00004651"/>
    </source>
</evidence>
<comment type="subcellular location">
    <subcellularLocation>
        <location evidence="1">Cell membrane</location>
        <topology evidence="1">Multi-pass membrane protein</topology>
    </subcellularLocation>
</comment>
<sequence length="418" mass="44248">MNSLLLAAAVAMVVRSLAAARLDRWNLGAPVVMVLAGVVVGLLNENSIAPVLNTEAVQHAAEIILAVLLFVDATELRGGRLWGGYPGLAARVLLIALPVSLGLAALLGWLLFPGLPWAVLLLIAGVTVPTDFAPAERLVRDRSLSMRVRSVLNVESGYNDGIISPLFLFALILAGDQTQQRTPLDALATVVPFAVKAIVVGVVLGTLLGWLMDRAHQAGWLTGQSGRVAVLLAPLLTFTATVAIDGNGFVASFVAGVAFRYVHRLRKARRVHDGRADRAEIRADAVNKDFILLEDVTTLLTMTMWFVVGIAAVLVYSLGISWQVALFCLAVLTVIRMVPVALSLVGSRMSGRERLLVGALGPRGTTSIVFGLLAFNRLPEGTAADTILVITVTCVLGSVVLHGMGAKPMTLLVPQKGS</sequence>
<dbReference type="PANTHER" id="PTHR32507:SF8">
    <property type="entry name" value="CNH1P"/>
    <property type="match status" value="1"/>
</dbReference>
<dbReference type="InterPro" id="IPR006153">
    <property type="entry name" value="Cation/H_exchanger_TM"/>
</dbReference>
<evidence type="ECO:0000256" key="8">
    <source>
        <dbReference type="SAM" id="Phobius"/>
    </source>
</evidence>
<feature type="transmembrane region" description="Helical" evidence="8">
    <location>
        <begin position="117"/>
        <end position="135"/>
    </location>
</feature>
<evidence type="ECO:0000259" key="9">
    <source>
        <dbReference type="Pfam" id="PF00999"/>
    </source>
</evidence>
<dbReference type="Pfam" id="PF00999">
    <property type="entry name" value="Na_H_Exchanger"/>
    <property type="match status" value="1"/>
</dbReference>
<evidence type="ECO:0000313" key="11">
    <source>
        <dbReference type="Proteomes" id="UP000192674"/>
    </source>
</evidence>
<keyword evidence="7 8" id="KW-0472">Membrane</keyword>
<evidence type="ECO:0000256" key="6">
    <source>
        <dbReference type="ARBA" id="ARBA00023065"/>
    </source>
</evidence>
<dbReference type="GO" id="GO:0005886">
    <property type="term" value="C:plasma membrane"/>
    <property type="evidence" value="ECO:0007669"/>
    <property type="project" value="UniProtKB-SubCell"/>
</dbReference>
<dbReference type="RefSeq" id="WP_084431415.1">
    <property type="nucleotide sequence ID" value="NZ_FWXV01000008.1"/>
</dbReference>
<feature type="transmembrane region" description="Helical" evidence="8">
    <location>
        <begin position="186"/>
        <end position="211"/>
    </location>
</feature>
<feature type="transmembrane region" description="Helical" evidence="8">
    <location>
        <begin position="88"/>
        <end position="111"/>
    </location>
</feature>
<feature type="transmembrane region" description="Helical" evidence="8">
    <location>
        <begin position="156"/>
        <end position="174"/>
    </location>
</feature>
<feature type="transmembrane region" description="Helical" evidence="8">
    <location>
        <begin position="324"/>
        <end position="344"/>
    </location>
</feature>
<keyword evidence="5 8" id="KW-1133">Transmembrane helix</keyword>
<dbReference type="Proteomes" id="UP000192674">
    <property type="component" value="Unassembled WGS sequence"/>
</dbReference>
<evidence type="ECO:0000256" key="3">
    <source>
        <dbReference type="ARBA" id="ARBA00022449"/>
    </source>
</evidence>
<feature type="transmembrane region" description="Helical" evidence="8">
    <location>
        <begin position="296"/>
        <end position="318"/>
    </location>
</feature>
<dbReference type="PANTHER" id="PTHR32507">
    <property type="entry name" value="NA(+)/H(+) ANTIPORTER 1"/>
    <property type="match status" value="1"/>
</dbReference>
<proteinExistence type="predicted"/>
<gene>
    <name evidence="10" type="ORF">SAMN05661093_07498</name>
</gene>
<feature type="transmembrane region" description="Helical" evidence="8">
    <location>
        <begin position="387"/>
        <end position="406"/>
    </location>
</feature>
<keyword evidence="11" id="KW-1185">Reference proteome</keyword>
<organism evidence="10 11">
    <name type="scientific">Kibdelosporangium aridum</name>
    <dbReference type="NCBI Taxonomy" id="2030"/>
    <lineage>
        <taxon>Bacteria</taxon>
        <taxon>Bacillati</taxon>
        <taxon>Actinomycetota</taxon>
        <taxon>Actinomycetes</taxon>
        <taxon>Pseudonocardiales</taxon>
        <taxon>Pseudonocardiaceae</taxon>
        <taxon>Kibdelosporangium</taxon>
    </lineage>
</organism>
<feature type="domain" description="Cation/H+ exchanger transmembrane" evidence="9">
    <location>
        <begin position="16"/>
        <end position="410"/>
    </location>
</feature>
<keyword evidence="2" id="KW-0813">Transport</keyword>
<keyword evidence="4 8" id="KW-0812">Transmembrane</keyword>
<evidence type="ECO:0000313" key="10">
    <source>
        <dbReference type="EMBL" id="SMD22569.1"/>
    </source>
</evidence>
<keyword evidence="3" id="KW-0050">Antiport</keyword>
<evidence type="ECO:0000256" key="5">
    <source>
        <dbReference type="ARBA" id="ARBA00022989"/>
    </source>
</evidence>
<feature type="transmembrane region" description="Helical" evidence="8">
    <location>
        <begin position="356"/>
        <end position="375"/>
    </location>
</feature>
<evidence type="ECO:0000256" key="2">
    <source>
        <dbReference type="ARBA" id="ARBA00022448"/>
    </source>
</evidence>